<evidence type="ECO:0000313" key="3">
    <source>
        <dbReference type="Proteomes" id="UP000422108"/>
    </source>
</evidence>
<keyword evidence="1" id="KW-0812">Transmembrane</keyword>
<keyword evidence="1" id="KW-1133">Transmembrane helix</keyword>
<name>A0A5K8AJA1_9BACT</name>
<dbReference type="AlphaFoldDB" id="A0A5K8AJA1"/>
<feature type="transmembrane region" description="Helical" evidence="1">
    <location>
        <begin position="62"/>
        <end position="85"/>
    </location>
</feature>
<sequence length="174" mass="18315">MKLSLKDALFLGFCAVFILSAKAVLRLHLKIPGHSMFFTLFFLLIARGCVQHRLAASTSALLAGVMAVILGMGKGGPLILVKFLIPGLVVDLMAGMIPGLFNSVSLCLITAAAAAATRFLSDCLVDYLAGMDMDILLQHAMIKSAGNVLFGTAGGMLVPAVIRKLRAYGVINGH</sequence>
<accession>A0A5K8AJA1</accession>
<dbReference type="RefSeq" id="WP_155313471.1">
    <property type="nucleotide sequence ID" value="NZ_AP021879.1"/>
</dbReference>
<gene>
    <name evidence="2" type="ORF">DSCOOX_59470</name>
</gene>
<proteinExistence type="predicted"/>
<dbReference type="EMBL" id="AP021879">
    <property type="protein sequence ID" value="BBO92767.1"/>
    <property type="molecule type" value="Genomic_DNA"/>
</dbReference>
<keyword evidence="3" id="KW-1185">Reference proteome</keyword>
<organism evidence="2 3">
    <name type="scientific">Desulfosarcina ovata subsp. ovata</name>
    <dbReference type="NCBI Taxonomy" id="2752305"/>
    <lineage>
        <taxon>Bacteria</taxon>
        <taxon>Pseudomonadati</taxon>
        <taxon>Thermodesulfobacteriota</taxon>
        <taxon>Desulfobacteria</taxon>
        <taxon>Desulfobacterales</taxon>
        <taxon>Desulfosarcinaceae</taxon>
        <taxon>Desulfosarcina</taxon>
    </lineage>
</organism>
<protein>
    <submittedName>
        <fullName evidence="2">Uncharacterized protein</fullName>
    </submittedName>
</protein>
<keyword evidence="1" id="KW-0472">Membrane</keyword>
<dbReference type="Proteomes" id="UP000422108">
    <property type="component" value="Chromosome"/>
</dbReference>
<evidence type="ECO:0000313" key="2">
    <source>
        <dbReference type="EMBL" id="BBO92767.1"/>
    </source>
</evidence>
<evidence type="ECO:0000256" key="1">
    <source>
        <dbReference type="SAM" id="Phobius"/>
    </source>
</evidence>
<reference evidence="2 3" key="1">
    <citation type="submission" date="2019-11" db="EMBL/GenBank/DDBJ databases">
        <title>Comparative genomics of hydrocarbon-degrading Desulfosarcina strains.</title>
        <authorList>
            <person name="Watanabe M."/>
            <person name="Kojima H."/>
            <person name="Fukui M."/>
        </authorList>
    </citation>
    <scope>NUCLEOTIDE SEQUENCE [LARGE SCALE GENOMIC DNA]</scope>
    <source>
        <strain evidence="3">oXyS1</strain>
    </source>
</reference>
<feature type="transmembrane region" description="Helical" evidence="1">
    <location>
        <begin position="97"/>
        <end position="120"/>
    </location>
</feature>
<feature type="transmembrane region" description="Helical" evidence="1">
    <location>
        <begin position="141"/>
        <end position="162"/>
    </location>
</feature>